<dbReference type="SUPFAM" id="SSF52266">
    <property type="entry name" value="SGNH hydrolase"/>
    <property type="match status" value="1"/>
</dbReference>
<protein>
    <submittedName>
        <fullName evidence="1">Uncharacterized protein</fullName>
    </submittedName>
</protein>
<accession>A0A9J8ABF7</accession>
<reference evidence="1" key="1">
    <citation type="submission" date="2025-08" db="UniProtKB">
        <authorList>
            <consortium name="Ensembl"/>
        </authorList>
    </citation>
    <scope>IDENTIFICATION</scope>
</reference>
<dbReference type="Ensembl" id="ENSCCRT00000165220.1">
    <property type="protein sequence ID" value="ENSCCRP00000139946.1"/>
    <property type="gene ID" value="ENSCCRG00000057598.1"/>
</dbReference>
<name>A0A9J8ABF7_CYPCA</name>
<organism evidence="1 2">
    <name type="scientific">Cyprinus carpio carpio</name>
    <dbReference type="NCBI Taxonomy" id="630221"/>
    <lineage>
        <taxon>Eukaryota</taxon>
        <taxon>Metazoa</taxon>
        <taxon>Chordata</taxon>
        <taxon>Craniata</taxon>
        <taxon>Vertebrata</taxon>
        <taxon>Euteleostomi</taxon>
        <taxon>Actinopterygii</taxon>
        <taxon>Neopterygii</taxon>
        <taxon>Teleostei</taxon>
        <taxon>Ostariophysi</taxon>
        <taxon>Cypriniformes</taxon>
        <taxon>Cyprinidae</taxon>
        <taxon>Cyprininae</taxon>
        <taxon>Cyprinus</taxon>
    </lineage>
</organism>
<keyword evidence="2" id="KW-1185">Reference proteome</keyword>
<evidence type="ECO:0000313" key="1">
    <source>
        <dbReference type="Ensembl" id="ENSCCRP00000139946.1"/>
    </source>
</evidence>
<proteinExistence type="predicted"/>
<dbReference type="Proteomes" id="UP001108240">
    <property type="component" value="Unplaced"/>
</dbReference>
<evidence type="ECO:0000313" key="2">
    <source>
        <dbReference type="Proteomes" id="UP001108240"/>
    </source>
</evidence>
<sequence>MTHCRLWRSRSRNRFDPLNGMERNAVIVGNSIVRHVSAALAKGNVHTHCFPGACVLDVSVQISMILKGNERICAVVLHVGVNDIKLRQTETLKRDFRSLSETVCSTLPAMRIIVSGHVFLHIDEDTKGQ</sequence>
<dbReference type="AlphaFoldDB" id="A0A9J8ABF7"/>
<reference evidence="1" key="2">
    <citation type="submission" date="2025-09" db="UniProtKB">
        <authorList>
            <consortium name="Ensembl"/>
        </authorList>
    </citation>
    <scope>IDENTIFICATION</scope>
</reference>
<dbReference type="Gene3D" id="3.40.50.12690">
    <property type="match status" value="1"/>
</dbReference>